<keyword evidence="1" id="KW-0472">Membrane</keyword>
<dbReference type="WBParaSite" id="HPBE_0000440601-mRNA-1">
    <property type="protein sequence ID" value="HPBE_0000440601-mRNA-1"/>
    <property type="gene ID" value="HPBE_0000440601"/>
</dbReference>
<name>A0A183FDQ0_HELPZ</name>
<keyword evidence="1" id="KW-1133">Transmembrane helix</keyword>
<proteinExistence type="predicted"/>
<keyword evidence="1" id="KW-0812">Transmembrane</keyword>
<dbReference type="AlphaFoldDB" id="A0A183FDQ0"/>
<dbReference type="Proteomes" id="UP000050761">
    <property type="component" value="Unassembled WGS sequence"/>
</dbReference>
<sequence length="111" mass="12371">MPAPLYRAPMQLAIDGGGCVAITASERASRCDVAAQVFAFLALWSWVLLIIFRLLVFLYVRQFPHHGYHVAACVSSIVPRFAAVAIPQFRLFYQCELVRLAVAVESVARFN</sequence>
<evidence type="ECO:0000313" key="3">
    <source>
        <dbReference type="Proteomes" id="UP000050761"/>
    </source>
</evidence>
<feature type="transmembrane region" description="Helical" evidence="1">
    <location>
        <begin position="37"/>
        <end position="60"/>
    </location>
</feature>
<accession>A0A183FDQ0</accession>
<evidence type="ECO:0000256" key="1">
    <source>
        <dbReference type="SAM" id="Phobius"/>
    </source>
</evidence>
<reference evidence="4" key="2">
    <citation type="submission" date="2019-09" db="UniProtKB">
        <authorList>
            <consortium name="WormBaseParasite"/>
        </authorList>
    </citation>
    <scope>IDENTIFICATION</scope>
</reference>
<evidence type="ECO:0000313" key="4">
    <source>
        <dbReference type="WBParaSite" id="HPBE_0000440601-mRNA-1"/>
    </source>
</evidence>
<keyword evidence="3" id="KW-1185">Reference proteome</keyword>
<organism evidence="3 4">
    <name type="scientific">Heligmosomoides polygyrus</name>
    <name type="common">Parasitic roundworm</name>
    <dbReference type="NCBI Taxonomy" id="6339"/>
    <lineage>
        <taxon>Eukaryota</taxon>
        <taxon>Metazoa</taxon>
        <taxon>Ecdysozoa</taxon>
        <taxon>Nematoda</taxon>
        <taxon>Chromadorea</taxon>
        <taxon>Rhabditida</taxon>
        <taxon>Rhabditina</taxon>
        <taxon>Rhabditomorpha</taxon>
        <taxon>Strongyloidea</taxon>
        <taxon>Heligmosomidae</taxon>
        <taxon>Heligmosomoides</taxon>
    </lineage>
</organism>
<dbReference type="EMBL" id="UZAH01025311">
    <property type="protein sequence ID" value="VDO61119.1"/>
    <property type="molecule type" value="Genomic_DNA"/>
</dbReference>
<accession>A0A3P7X4U2</accession>
<gene>
    <name evidence="2" type="ORF">HPBE_LOCUS4407</name>
</gene>
<reference evidence="2 3" key="1">
    <citation type="submission" date="2018-11" db="EMBL/GenBank/DDBJ databases">
        <authorList>
            <consortium name="Pathogen Informatics"/>
        </authorList>
    </citation>
    <scope>NUCLEOTIDE SEQUENCE [LARGE SCALE GENOMIC DNA]</scope>
</reference>
<evidence type="ECO:0000313" key="2">
    <source>
        <dbReference type="EMBL" id="VDO61119.1"/>
    </source>
</evidence>
<protein>
    <submittedName>
        <fullName evidence="4">G_PROTEIN_RECEP_F1_2 domain-containing protein</fullName>
    </submittedName>
</protein>